<evidence type="ECO:0000313" key="1">
    <source>
        <dbReference type="EMBL" id="MPN40933.1"/>
    </source>
</evidence>
<comment type="caution">
    <text evidence="1">The sequence shown here is derived from an EMBL/GenBank/DDBJ whole genome shotgun (WGS) entry which is preliminary data.</text>
</comment>
<gene>
    <name evidence="1" type="ORF">SDC9_188473</name>
</gene>
<reference evidence="1" key="1">
    <citation type="submission" date="2019-08" db="EMBL/GenBank/DDBJ databases">
        <authorList>
            <person name="Kucharzyk K."/>
            <person name="Murdoch R.W."/>
            <person name="Higgins S."/>
            <person name="Loffler F."/>
        </authorList>
    </citation>
    <scope>NUCLEOTIDE SEQUENCE</scope>
</reference>
<proteinExistence type="predicted"/>
<dbReference type="AlphaFoldDB" id="A0A645I071"/>
<dbReference type="EMBL" id="VSSQ01097665">
    <property type="protein sequence ID" value="MPN40933.1"/>
    <property type="molecule type" value="Genomic_DNA"/>
</dbReference>
<organism evidence="1">
    <name type="scientific">bioreactor metagenome</name>
    <dbReference type="NCBI Taxonomy" id="1076179"/>
    <lineage>
        <taxon>unclassified sequences</taxon>
        <taxon>metagenomes</taxon>
        <taxon>ecological metagenomes</taxon>
    </lineage>
</organism>
<accession>A0A645I071</accession>
<sequence>MFAYLPVLQVRIQFALAFMLTFPRSNDPMFNRKAVFSLYTGLAEYAWWWERDLKRKIKAVQKGAR</sequence>
<name>A0A645I071_9ZZZZ</name>
<protein>
    <submittedName>
        <fullName evidence="1">Uncharacterized protein</fullName>
    </submittedName>
</protein>